<keyword evidence="2" id="KW-0560">Oxidoreductase</keyword>
<reference evidence="2" key="1">
    <citation type="submission" date="2015-10" db="EMBL/GenBank/DDBJ databases">
        <authorList>
            <person name="Gilbert D.G."/>
        </authorList>
    </citation>
    <scope>NUCLEOTIDE SEQUENCE</scope>
</reference>
<dbReference type="Gene3D" id="3.40.50.720">
    <property type="entry name" value="NAD(P)-binding Rossmann-like Domain"/>
    <property type="match status" value="1"/>
</dbReference>
<dbReference type="PANTHER" id="PTHR42879">
    <property type="entry name" value="3-OXOACYL-(ACYL-CARRIER-PROTEIN) REDUCTASE"/>
    <property type="match status" value="1"/>
</dbReference>
<dbReference type="AlphaFoldDB" id="A0A170QBH1"/>
<dbReference type="FunFam" id="3.40.50.720:FF:000084">
    <property type="entry name" value="Short-chain dehydrogenase reductase"/>
    <property type="match status" value="1"/>
</dbReference>
<accession>A0A170QBH1</accession>
<evidence type="ECO:0000313" key="2">
    <source>
        <dbReference type="EMBL" id="CUV05126.1"/>
    </source>
</evidence>
<dbReference type="PRINTS" id="PR00080">
    <property type="entry name" value="SDRFAMILY"/>
</dbReference>
<dbReference type="InterPro" id="IPR002347">
    <property type="entry name" value="SDR_fam"/>
</dbReference>
<name>A0A170QBH1_9ZZZZ</name>
<comment type="similarity">
    <text evidence="1">Belongs to the short-chain dehydrogenases/reductases (SDR) family.</text>
</comment>
<evidence type="ECO:0000256" key="1">
    <source>
        <dbReference type="ARBA" id="ARBA00006484"/>
    </source>
</evidence>
<dbReference type="Pfam" id="PF13561">
    <property type="entry name" value="adh_short_C2"/>
    <property type="match status" value="1"/>
</dbReference>
<proteinExistence type="inferred from homology"/>
<protein>
    <submittedName>
        <fullName evidence="2">3-oxoacyl-[acyl-carrier protein] reductase</fullName>
        <ecNumber evidence="2">1.1.1.100</ecNumber>
    </submittedName>
</protein>
<dbReference type="PANTHER" id="PTHR42879:SF2">
    <property type="entry name" value="3-OXOACYL-[ACYL-CARRIER-PROTEIN] REDUCTASE FABG"/>
    <property type="match status" value="1"/>
</dbReference>
<organism evidence="2">
    <name type="scientific">hydrothermal vent metagenome</name>
    <dbReference type="NCBI Taxonomy" id="652676"/>
    <lineage>
        <taxon>unclassified sequences</taxon>
        <taxon>metagenomes</taxon>
        <taxon>ecological metagenomes</taxon>
    </lineage>
</organism>
<dbReference type="InterPro" id="IPR050259">
    <property type="entry name" value="SDR"/>
</dbReference>
<dbReference type="EC" id="1.1.1.100" evidence="2"/>
<dbReference type="GO" id="GO:0004316">
    <property type="term" value="F:3-oxoacyl-[acyl-carrier-protein] reductase (NADPH) activity"/>
    <property type="evidence" value="ECO:0007669"/>
    <property type="project" value="UniProtKB-EC"/>
</dbReference>
<dbReference type="SUPFAM" id="SSF51735">
    <property type="entry name" value="NAD(P)-binding Rossmann-fold domains"/>
    <property type="match status" value="1"/>
</dbReference>
<dbReference type="InterPro" id="IPR036291">
    <property type="entry name" value="NAD(P)-bd_dom_sf"/>
</dbReference>
<sequence length="254" mass="27096">MQRSEGKRLEGKTALVTGSGRNIGRAIILKLAEEGANVVVNARSNQKEADSVAAEARELGVEALPFIADVSDHQQVTTMFAAAAEQFGGVDILVSNAAIRPHEPFTDVTLDEWQRVRGVVLDGAFHVAHAAIPNMVENEYGRVVFFTGDGAFKGTAQRSHVSAAKMGVIGLARGLASEFAPKNIRVNVISPGRIDTTRDLSWYPQGGMRDTADIPVGRLGSVDDIASAALFLITDECGFMTGQTLHINGGTDFF</sequence>
<dbReference type="PRINTS" id="PR00081">
    <property type="entry name" value="GDHRDH"/>
</dbReference>
<gene>
    <name evidence="2" type="ORF">MGWOODY_Clf2657</name>
</gene>
<dbReference type="EMBL" id="FAXA01000248">
    <property type="protein sequence ID" value="CUV05126.1"/>
    <property type="molecule type" value="Genomic_DNA"/>
</dbReference>